<protein>
    <submittedName>
        <fullName evidence="2">Uncharacterized protein</fullName>
    </submittedName>
</protein>
<organism evidence="2 3">
    <name type="scientific">Lasiosphaeria miniovina</name>
    <dbReference type="NCBI Taxonomy" id="1954250"/>
    <lineage>
        <taxon>Eukaryota</taxon>
        <taxon>Fungi</taxon>
        <taxon>Dikarya</taxon>
        <taxon>Ascomycota</taxon>
        <taxon>Pezizomycotina</taxon>
        <taxon>Sordariomycetes</taxon>
        <taxon>Sordariomycetidae</taxon>
        <taxon>Sordariales</taxon>
        <taxon>Lasiosphaeriaceae</taxon>
        <taxon>Lasiosphaeria</taxon>
    </lineage>
</organism>
<reference evidence="2" key="1">
    <citation type="submission" date="2023-06" db="EMBL/GenBank/DDBJ databases">
        <title>Genome-scale phylogeny and comparative genomics of the fungal order Sordariales.</title>
        <authorList>
            <consortium name="Lawrence Berkeley National Laboratory"/>
            <person name="Hensen N."/>
            <person name="Bonometti L."/>
            <person name="Westerberg I."/>
            <person name="Brannstrom I.O."/>
            <person name="Guillou S."/>
            <person name="Cros-Aarteil S."/>
            <person name="Calhoun S."/>
            <person name="Haridas S."/>
            <person name="Kuo A."/>
            <person name="Mondo S."/>
            <person name="Pangilinan J."/>
            <person name="Riley R."/>
            <person name="LaButti K."/>
            <person name="Andreopoulos B."/>
            <person name="Lipzen A."/>
            <person name="Chen C."/>
            <person name="Yanf M."/>
            <person name="Daum C."/>
            <person name="Ng V."/>
            <person name="Clum A."/>
            <person name="Steindorff A."/>
            <person name="Ohm R."/>
            <person name="Martin F."/>
            <person name="Silar P."/>
            <person name="Natvig D."/>
            <person name="Lalanne C."/>
            <person name="Gautier V."/>
            <person name="Ament-velasquez S.L."/>
            <person name="Kruys A."/>
            <person name="Hutchinson M.I."/>
            <person name="Powell A.J."/>
            <person name="Barry K."/>
            <person name="Miller A.N."/>
            <person name="Grigoriev I.V."/>
            <person name="Debuchy R."/>
            <person name="Gladieux P."/>
            <person name="Thoren M.H."/>
            <person name="Johannesson H."/>
        </authorList>
    </citation>
    <scope>NUCLEOTIDE SEQUENCE</scope>
    <source>
        <strain evidence="2">SMH2392-1A</strain>
    </source>
</reference>
<feature type="non-terminal residue" evidence="2">
    <location>
        <position position="116"/>
    </location>
</feature>
<dbReference type="Proteomes" id="UP001172101">
    <property type="component" value="Unassembled WGS sequence"/>
</dbReference>
<name>A0AA40A057_9PEZI</name>
<sequence>PALGSPLETTSAQPTSSQPAATPITARPTSVTVLPSSCTTRPTQTYYSSSGCDINCPNQINCYADFAVTVPCGCKSVAVRPLTTTICATRSPCFQCHTGWGIATLFESCSATATAT</sequence>
<feature type="compositionally biased region" description="Polar residues" evidence="1">
    <location>
        <begin position="7"/>
        <end position="20"/>
    </location>
</feature>
<accession>A0AA40A057</accession>
<feature type="region of interest" description="Disordered" evidence="1">
    <location>
        <begin position="1"/>
        <end position="27"/>
    </location>
</feature>
<dbReference type="AlphaFoldDB" id="A0AA40A057"/>
<gene>
    <name evidence="2" type="ORF">B0T26DRAFT_628451</name>
</gene>
<dbReference type="GeneID" id="85319497"/>
<keyword evidence="3" id="KW-1185">Reference proteome</keyword>
<feature type="non-terminal residue" evidence="2">
    <location>
        <position position="1"/>
    </location>
</feature>
<evidence type="ECO:0000313" key="3">
    <source>
        <dbReference type="Proteomes" id="UP001172101"/>
    </source>
</evidence>
<dbReference type="RefSeq" id="XP_060291738.1">
    <property type="nucleotide sequence ID" value="XM_060436227.1"/>
</dbReference>
<evidence type="ECO:0000313" key="2">
    <source>
        <dbReference type="EMBL" id="KAK0706644.1"/>
    </source>
</evidence>
<comment type="caution">
    <text evidence="2">The sequence shown here is derived from an EMBL/GenBank/DDBJ whole genome shotgun (WGS) entry which is preliminary data.</text>
</comment>
<evidence type="ECO:0000256" key="1">
    <source>
        <dbReference type="SAM" id="MobiDB-lite"/>
    </source>
</evidence>
<proteinExistence type="predicted"/>
<dbReference type="EMBL" id="JAUIRO010000007">
    <property type="protein sequence ID" value="KAK0706644.1"/>
    <property type="molecule type" value="Genomic_DNA"/>
</dbReference>